<name>A0A1F7X8W6_9BACT</name>
<feature type="non-terminal residue" evidence="6">
    <location>
        <position position="265"/>
    </location>
</feature>
<dbReference type="Pfam" id="PF00303">
    <property type="entry name" value="Thymidylat_synt"/>
    <property type="match status" value="1"/>
</dbReference>
<evidence type="ECO:0000259" key="5">
    <source>
        <dbReference type="Pfam" id="PF00303"/>
    </source>
</evidence>
<evidence type="ECO:0000313" key="7">
    <source>
        <dbReference type="Proteomes" id="UP000179013"/>
    </source>
</evidence>
<dbReference type="AlphaFoldDB" id="A0A1F7X8W6"/>
<organism evidence="6 7">
    <name type="scientific">Candidatus Woesebacteria bacterium RBG_16_39_8b</name>
    <dbReference type="NCBI Taxonomy" id="1802482"/>
    <lineage>
        <taxon>Bacteria</taxon>
        <taxon>Candidatus Woeseibacteriota</taxon>
    </lineage>
</organism>
<dbReference type="EMBL" id="MGFU01000064">
    <property type="protein sequence ID" value="OGM11209.1"/>
    <property type="molecule type" value="Genomic_DNA"/>
</dbReference>
<dbReference type="PANTHER" id="PTHR11548">
    <property type="entry name" value="THYMIDYLATE SYNTHASE 1"/>
    <property type="match status" value="1"/>
</dbReference>
<dbReference type="EC" id="2.1.1.45" evidence="1 4"/>
<evidence type="ECO:0000256" key="1">
    <source>
        <dbReference type="ARBA" id="ARBA00011947"/>
    </source>
</evidence>
<dbReference type="PRINTS" id="PR00108">
    <property type="entry name" value="THYMDSNTHASE"/>
</dbReference>
<dbReference type="NCBIfam" id="TIGR03284">
    <property type="entry name" value="thym_sym"/>
    <property type="match status" value="1"/>
</dbReference>
<dbReference type="InterPro" id="IPR045097">
    <property type="entry name" value="Thymidate_synth/dCMP_Mease"/>
</dbReference>
<dbReference type="Proteomes" id="UP000179013">
    <property type="component" value="Unassembled WGS sequence"/>
</dbReference>
<evidence type="ECO:0000256" key="2">
    <source>
        <dbReference type="ARBA" id="ARBA00022603"/>
    </source>
</evidence>
<evidence type="ECO:0000256" key="3">
    <source>
        <dbReference type="ARBA" id="ARBA00022679"/>
    </source>
</evidence>
<dbReference type="Gene3D" id="3.30.572.10">
    <property type="entry name" value="Thymidylate synthase/dCMP hydroxymethylase domain"/>
    <property type="match status" value="1"/>
</dbReference>
<reference evidence="6 7" key="1">
    <citation type="journal article" date="2016" name="Nat. Commun.">
        <title>Thousands of microbial genomes shed light on interconnected biogeochemical processes in an aquifer system.</title>
        <authorList>
            <person name="Anantharaman K."/>
            <person name="Brown C.T."/>
            <person name="Hug L.A."/>
            <person name="Sharon I."/>
            <person name="Castelle C.J."/>
            <person name="Probst A.J."/>
            <person name="Thomas B.C."/>
            <person name="Singh A."/>
            <person name="Wilkins M.J."/>
            <person name="Karaoz U."/>
            <person name="Brodie E.L."/>
            <person name="Williams K.H."/>
            <person name="Hubbard S.S."/>
            <person name="Banfield J.F."/>
        </authorList>
    </citation>
    <scope>NUCLEOTIDE SEQUENCE [LARGE SCALE GENOMIC DNA]</scope>
</reference>
<dbReference type="InterPro" id="IPR036926">
    <property type="entry name" value="Thymidate_synth/dCMP_Mease_sf"/>
</dbReference>
<keyword evidence="3" id="KW-0808">Transferase</keyword>
<dbReference type="GO" id="GO:0005829">
    <property type="term" value="C:cytosol"/>
    <property type="evidence" value="ECO:0007669"/>
    <property type="project" value="TreeGrafter"/>
</dbReference>
<accession>A0A1F7X8W6</accession>
<dbReference type="PANTHER" id="PTHR11548:SF1">
    <property type="entry name" value="THYMIDYLATE SYNTHASE 1"/>
    <property type="match status" value="1"/>
</dbReference>
<gene>
    <name evidence="6" type="ORF">A2V80_02560</name>
</gene>
<dbReference type="GO" id="GO:0004799">
    <property type="term" value="F:thymidylate synthase activity"/>
    <property type="evidence" value="ECO:0007669"/>
    <property type="project" value="UniProtKB-UniRule"/>
</dbReference>
<proteinExistence type="predicted"/>
<protein>
    <recommendedName>
        <fullName evidence="1 4">Thymidylate synthase</fullName>
        <ecNumber evidence="1 4">2.1.1.45</ecNumber>
    </recommendedName>
</protein>
<keyword evidence="2" id="KW-0489">Methyltransferase</keyword>
<dbReference type="SUPFAM" id="SSF55831">
    <property type="entry name" value="Thymidylate synthase/dCMP hydroxymethylase"/>
    <property type="match status" value="1"/>
</dbReference>
<dbReference type="CDD" id="cd00351">
    <property type="entry name" value="TS_Pyrimidine_HMase"/>
    <property type="match status" value="1"/>
</dbReference>
<evidence type="ECO:0000313" key="6">
    <source>
        <dbReference type="EMBL" id="OGM11209.1"/>
    </source>
</evidence>
<dbReference type="GO" id="GO:0032259">
    <property type="term" value="P:methylation"/>
    <property type="evidence" value="ECO:0007669"/>
    <property type="project" value="UniProtKB-KW"/>
</dbReference>
<dbReference type="GO" id="GO:0006231">
    <property type="term" value="P:dTMP biosynthetic process"/>
    <property type="evidence" value="ECO:0007669"/>
    <property type="project" value="InterPro"/>
</dbReference>
<dbReference type="InterPro" id="IPR023451">
    <property type="entry name" value="Thymidate_synth/dCMP_Mease_dom"/>
</dbReference>
<comment type="caution">
    <text evidence="6">The sequence shown here is derived from an EMBL/GenBank/DDBJ whole genome shotgun (WGS) entry which is preliminary data.</text>
</comment>
<sequence length="265" mass="30588">MNKLKESKEISGVINHADSQYLTLLNDILKKGNESTDRTGTGTLKVFGRILKFDLSEGYPLLTTKEVWFRGVKEELLWFIRGERNIRPLVTKGVHIWDEWPFKKYLEANQLGHVNQKDTPDEWGERLEKFVESIKEDEDFAKRWGDLGPVYGYQWRHWKTIEGKEIDQLAVAVDTIRNNPDSRRILVTAWDPEDVDSQKVALPPCHILYQFQTDGNKLNCMMYQRSVDTFLGLPFNIASYALLTELIAKITNKEPGELSIALADT</sequence>
<evidence type="ECO:0000256" key="4">
    <source>
        <dbReference type="NCBIfam" id="TIGR03284"/>
    </source>
</evidence>
<dbReference type="InterPro" id="IPR000398">
    <property type="entry name" value="Thymidylate_synthase"/>
</dbReference>
<feature type="domain" description="Thymidylate synthase/dCMP hydroxymethylase" evidence="5">
    <location>
        <begin position="20"/>
        <end position="264"/>
    </location>
</feature>